<dbReference type="RefSeq" id="WP_094635969.1">
    <property type="nucleotide sequence ID" value="NZ_CP062938.1"/>
</dbReference>
<keyword evidence="4" id="KW-0285">Flavoprotein</keyword>
<evidence type="ECO:0000313" key="11">
    <source>
        <dbReference type="EMBL" id="OZG69446.1"/>
    </source>
</evidence>
<dbReference type="Proteomes" id="UP000216057">
    <property type="component" value="Unassembled WGS sequence"/>
</dbReference>
<dbReference type="PANTHER" id="PTHR30040">
    <property type="entry name" value="THIAMINE BIOSYNTHESIS LIPOPROTEIN APBE"/>
    <property type="match status" value="1"/>
</dbReference>
<dbReference type="KEGG" id="beu:BE0216_06755"/>
<dbReference type="Proteomes" id="UP000593943">
    <property type="component" value="Chromosome"/>
</dbReference>
<evidence type="ECO:0000256" key="3">
    <source>
        <dbReference type="ARBA" id="ARBA00016337"/>
    </source>
</evidence>
<reference evidence="12 14" key="2">
    <citation type="submission" date="2020-10" db="EMBL/GenBank/DDBJ databases">
        <title>Genome sequencing of Bifidobacterium eulemuris_DSMZ_100216.</title>
        <authorList>
            <person name="Kim J."/>
        </authorList>
    </citation>
    <scope>NUCLEOTIDE SEQUENCE [LARGE SCALE GENOMIC DNA]</scope>
    <source>
        <strain evidence="12 14">DSM 100216</strain>
    </source>
</reference>
<dbReference type="SUPFAM" id="SSF143631">
    <property type="entry name" value="ApbE-like"/>
    <property type="match status" value="1"/>
</dbReference>
<proteinExistence type="predicted"/>
<dbReference type="EMBL" id="MWWZ01000003">
    <property type="protein sequence ID" value="OZG69446.1"/>
    <property type="molecule type" value="Genomic_DNA"/>
</dbReference>
<comment type="cofactor">
    <cofactor evidence="1">
        <name>Mg(2+)</name>
        <dbReference type="ChEBI" id="CHEBI:18420"/>
    </cofactor>
</comment>
<keyword evidence="6" id="KW-0479">Metal-binding</keyword>
<dbReference type="GO" id="GO:0046872">
    <property type="term" value="F:metal ion binding"/>
    <property type="evidence" value="ECO:0007669"/>
    <property type="project" value="UniProtKB-KW"/>
</dbReference>
<sequence>MSRLAERMPHIMALPRALGTGMIIRSAAPLDDATQARIRAFAAEYERLLSRFRPDSLVGAMREAEHGGVFDFPEWAAPLFDLYDRLVDATDGAIDPCVGEDLTRLGYGADLRFVMEPDAAGHLGSLRGRPTWRGDVVRHGATLVTKRPISLDFGACGKGYLVDLIATLIGESAAIDGDHDSLLIDAGGDLLIRSPEEPVTIALEDPWDSDNAVGVAAMSGGAFCASAPSRRQWGQAAGQRLHHLINAIDGQPVDDVTAAWVAVPARKSTEPTTALADGLATALFVSRADRLRARFAFDCALVRSDRTAAVSPRFPGRLFACDPRARSPLTHNTDISDDSAQ</sequence>
<evidence type="ECO:0000256" key="6">
    <source>
        <dbReference type="ARBA" id="ARBA00022723"/>
    </source>
</evidence>
<keyword evidence="5 12" id="KW-0808">Transferase</keyword>
<keyword evidence="11" id="KW-0449">Lipoprotein</keyword>
<keyword evidence="7" id="KW-0274">FAD</keyword>
<keyword evidence="14" id="KW-1185">Reference proteome</keyword>
<dbReference type="EMBL" id="CP062938">
    <property type="protein sequence ID" value="QOL32190.1"/>
    <property type="molecule type" value="Genomic_DNA"/>
</dbReference>
<evidence type="ECO:0000256" key="2">
    <source>
        <dbReference type="ARBA" id="ARBA00011955"/>
    </source>
</evidence>
<dbReference type="OrthoDB" id="9778595at2"/>
<comment type="catalytic activity">
    <reaction evidence="10">
        <text>L-threonyl-[protein] + FAD = FMN-L-threonyl-[protein] + AMP + H(+)</text>
        <dbReference type="Rhea" id="RHEA:36847"/>
        <dbReference type="Rhea" id="RHEA-COMP:11060"/>
        <dbReference type="Rhea" id="RHEA-COMP:11061"/>
        <dbReference type="ChEBI" id="CHEBI:15378"/>
        <dbReference type="ChEBI" id="CHEBI:30013"/>
        <dbReference type="ChEBI" id="CHEBI:57692"/>
        <dbReference type="ChEBI" id="CHEBI:74257"/>
        <dbReference type="ChEBI" id="CHEBI:456215"/>
        <dbReference type="EC" id="2.7.1.180"/>
    </reaction>
</comment>
<accession>A0A261GEX6</accession>
<evidence type="ECO:0000256" key="10">
    <source>
        <dbReference type="ARBA" id="ARBA00048540"/>
    </source>
</evidence>
<evidence type="ECO:0000256" key="4">
    <source>
        <dbReference type="ARBA" id="ARBA00022630"/>
    </source>
</evidence>
<evidence type="ECO:0000256" key="7">
    <source>
        <dbReference type="ARBA" id="ARBA00022827"/>
    </source>
</evidence>
<evidence type="ECO:0000256" key="1">
    <source>
        <dbReference type="ARBA" id="ARBA00001946"/>
    </source>
</evidence>
<evidence type="ECO:0000313" key="12">
    <source>
        <dbReference type="EMBL" id="QOL32190.1"/>
    </source>
</evidence>
<dbReference type="PANTHER" id="PTHR30040:SF2">
    <property type="entry name" value="FAD:PROTEIN FMN TRANSFERASE"/>
    <property type="match status" value="1"/>
</dbReference>
<organism evidence="11 13">
    <name type="scientific">Bifidobacterium eulemuris</name>
    <dbReference type="NCBI Taxonomy" id="1765219"/>
    <lineage>
        <taxon>Bacteria</taxon>
        <taxon>Bacillati</taxon>
        <taxon>Actinomycetota</taxon>
        <taxon>Actinomycetes</taxon>
        <taxon>Bifidobacteriales</taxon>
        <taxon>Bifidobacteriaceae</taxon>
        <taxon>Bifidobacterium</taxon>
    </lineage>
</organism>
<evidence type="ECO:0000256" key="5">
    <source>
        <dbReference type="ARBA" id="ARBA00022679"/>
    </source>
</evidence>
<protein>
    <recommendedName>
        <fullName evidence="3">FAD:protein FMN transferase</fullName>
        <ecNumber evidence="2">2.7.1.180</ecNumber>
    </recommendedName>
    <alternativeName>
        <fullName evidence="9">Flavin transferase</fullName>
    </alternativeName>
</protein>
<evidence type="ECO:0000256" key="9">
    <source>
        <dbReference type="ARBA" id="ARBA00031306"/>
    </source>
</evidence>
<dbReference type="Pfam" id="PF02424">
    <property type="entry name" value="ApbE"/>
    <property type="match status" value="1"/>
</dbReference>
<dbReference type="InterPro" id="IPR003374">
    <property type="entry name" value="ApbE-like_sf"/>
</dbReference>
<dbReference type="AlphaFoldDB" id="A0A261GEX6"/>
<name>A0A261GEX6_9BIFI</name>
<gene>
    <name evidence="12" type="ORF">BE0216_06755</name>
    <name evidence="11" type="ORF">BEUL_0187</name>
</gene>
<keyword evidence="8" id="KW-0460">Magnesium</keyword>
<dbReference type="InterPro" id="IPR024932">
    <property type="entry name" value="ApbE"/>
</dbReference>
<dbReference type="EC" id="2.7.1.180" evidence="2"/>
<evidence type="ECO:0000256" key="8">
    <source>
        <dbReference type="ARBA" id="ARBA00022842"/>
    </source>
</evidence>
<dbReference type="Gene3D" id="3.10.520.10">
    <property type="entry name" value="ApbE-like domains"/>
    <property type="match status" value="1"/>
</dbReference>
<dbReference type="GO" id="GO:0016740">
    <property type="term" value="F:transferase activity"/>
    <property type="evidence" value="ECO:0007669"/>
    <property type="project" value="UniProtKB-KW"/>
</dbReference>
<reference evidence="11 13" key="1">
    <citation type="journal article" date="2017" name="BMC Genomics">
        <title>Comparative genomic and phylogenomic analyses of the Bifidobacteriaceae family.</title>
        <authorList>
            <person name="Lugli G.A."/>
            <person name="Milani C."/>
            <person name="Turroni F."/>
            <person name="Duranti S."/>
            <person name="Mancabelli L."/>
            <person name="Mangifesta M."/>
            <person name="Ferrario C."/>
            <person name="Modesto M."/>
            <person name="Mattarelli P."/>
            <person name="Jiri K."/>
            <person name="van Sinderen D."/>
            <person name="Ventura M."/>
        </authorList>
    </citation>
    <scope>NUCLEOTIDE SEQUENCE [LARGE SCALE GENOMIC DNA]</scope>
    <source>
        <strain evidence="11 13">DSM 100216</strain>
    </source>
</reference>
<evidence type="ECO:0000313" key="13">
    <source>
        <dbReference type="Proteomes" id="UP000216057"/>
    </source>
</evidence>
<evidence type="ECO:0000313" key="14">
    <source>
        <dbReference type="Proteomes" id="UP000593943"/>
    </source>
</evidence>